<keyword evidence="1" id="KW-1133">Transmembrane helix</keyword>
<feature type="transmembrane region" description="Helical" evidence="1">
    <location>
        <begin position="174"/>
        <end position="194"/>
    </location>
</feature>
<evidence type="ECO:0000313" key="3">
    <source>
        <dbReference type="EMBL" id="SBV34110.1"/>
    </source>
</evidence>
<dbReference type="KEGG" id="sphu:SPPYR_2990"/>
<name>A0A1Y5PVX9_9SPHN</name>
<dbReference type="SMART" id="SM00046">
    <property type="entry name" value="DAGKc"/>
    <property type="match status" value="1"/>
</dbReference>
<reference evidence="3" key="1">
    <citation type="submission" date="2016-03" db="EMBL/GenBank/DDBJ databases">
        <authorList>
            <person name="Ploux O."/>
        </authorList>
    </citation>
    <scope>NUCLEOTIDE SEQUENCE</scope>
    <source>
        <strain evidence="3">UC10</strain>
    </source>
</reference>
<dbReference type="GO" id="GO:0016301">
    <property type="term" value="F:kinase activity"/>
    <property type="evidence" value="ECO:0007669"/>
    <property type="project" value="UniProtKB-KW"/>
</dbReference>
<keyword evidence="3" id="KW-0418">Kinase</keyword>
<proteinExistence type="predicted"/>
<keyword evidence="1" id="KW-0812">Transmembrane</keyword>
<dbReference type="InterPro" id="IPR017438">
    <property type="entry name" value="ATP-NAD_kinase_N"/>
</dbReference>
<protein>
    <submittedName>
        <fullName evidence="3">Diacylglycerol kinase, catalytic region</fullName>
    </submittedName>
</protein>
<dbReference type="Gene3D" id="3.40.50.10330">
    <property type="entry name" value="Probable inorganic polyphosphate/atp-NAD kinase, domain 1"/>
    <property type="match status" value="1"/>
</dbReference>
<dbReference type="InterPro" id="IPR001206">
    <property type="entry name" value="Diacylglycerol_kinase_cat_dom"/>
</dbReference>
<dbReference type="Pfam" id="PF00781">
    <property type="entry name" value="DAGK_cat"/>
    <property type="match status" value="1"/>
</dbReference>
<dbReference type="EMBL" id="LT598653">
    <property type="protein sequence ID" value="SBV34110.1"/>
    <property type="molecule type" value="Genomic_DNA"/>
</dbReference>
<keyword evidence="3" id="KW-0808">Transferase</keyword>
<organism evidence="3">
    <name type="scientific">uncultured Sphingopyxis sp</name>
    <dbReference type="NCBI Taxonomy" id="310581"/>
    <lineage>
        <taxon>Bacteria</taxon>
        <taxon>Pseudomonadati</taxon>
        <taxon>Pseudomonadota</taxon>
        <taxon>Alphaproteobacteria</taxon>
        <taxon>Sphingomonadales</taxon>
        <taxon>Sphingomonadaceae</taxon>
        <taxon>Sphingopyxis</taxon>
        <taxon>environmental samples</taxon>
    </lineage>
</organism>
<accession>A0A1Y5PVX9</accession>
<dbReference type="PROSITE" id="PS50146">
    <property type="entry name" value="DAGK"/>
    <property type="match status" value="1"/>
</dbReference>
<dbReference type="AlphaFoldDB" id="A0A1Y5PVX9"/>
<evidence type="ECO:0000259" key="2">
    <source>
        <dbReference type="PROSITE" id="PS50146"/>
    </source>
</evidence>
<evidence type="ECO:0000256" key="1">
    <source>
        <dbReference type="SAM" id="Phobius"/>
    </source>
</evidence>
<keyword evidence="1" id="KW-0472">Membrane</keyword>
<gene>
    <name evidence="3" type="ORF">SPPYR_2990</name>
</gene>
<feature type="domain" description="DAGKc" evidence="2">
    <location>
        <begin position="1"/>
        <end position="138"/>
    </location>
</feature>
<dbReference type="SUPFAM" id="SSF111331">
    <property type="entry name" value="NAD kinase/diacylglycerol kinase-like"/>
    <property type="match status" value="1"/>
</dbReference>
<dbReference type="RefSeq" id="WP_295320693.1">
    <property type="nucleotide sequence ID" value="NZ_LT598653.1"/>
</dbReference>
<dbReference type="InterPro" id="IPR016064">
    <property type="entry name" value="NAD/diacylglycerol_kinase_sf"/>
</dbReference>
<sequence>MASVALLSNPRSTGNRALLPRVREYCAAHPDIFHYEVEDVDQIGEAIRTMAMVSPRIVVINGGDGTVQAALTELYSGGHFGGSPPPVAVLPNGKTNLIALDLGAEGDPIKALQRVVDLVGSGRLEDHVIERQLISLDSGGESRPVLGMFLGGAYLADVMLYCRNRIYPLGLPNGISHFLAAMLALFAIIFGVGGGRLPPKPEPMTVSLIRQGEFKGKFSLLIVTTLEKLLLSIRTSEAYGTNGNMKLLATDSSVGALFRMLGATWRGTLGQKQLEGVHFQQGDEIRIEGERSNVILDGEIFQAKNGAPIILTSTQPVPFLRLAA</sequence>